<dbReference type="PANTHER" id="PTHR32305:SF15">
    <property type="entry name" value="PROTEIN RHSA-RELATED"/>
    <property type="match status" value="1"/>
</dbReference>
<dbReference type="InterPro" id="IPR022385">
    <property type="entry name" value="Rhs_assc_core"/>
</dbReference>
<organism evidence="1 2">
    <name type="scientific">Granulicella rosea</name>
    <dbReference type="NCBI Taxonomy" id="474952"/>
    <lineage>
        <taxon>Bacteria</taxon>
        <taxon>Pseudomonadati</taxon>
        <taxon>Acidobacteriota</taxon>
        <taxon>Terriglobia</taxon>
        <taxon>Terriglobales</taxon>
        <taxon>Acidobacteriaceae</taxon>
        <taxon>Granulicella</taxon>
    </lineage>
</organism>
<dbReference type="NCBIfam" id="TIGR03696">
    <property type="entry name" value="Rhs_assc_core"/>
    <property type="match status" value="1"/>
</dbReference>
<dbReference type="AlphaFoldDB" id="A0A239MNM0"/>
<dbReference type="RefSeq" id="WP_089410525.1">
    <property type="nucleotide sequence ID" value="NZ_FZOU01000019.1"/>
</dbReference>
<dbReference type="PANTHER" id="PTHR32305">
    <property type="match status" value="1"/>
</dbReference>
<gene>
    <name evidence="1" type="ORF">SAMN05421770_11916</name>
</gene>
<dbReference type="InterPro" id="IPR050708">
    <property type="entry name" value="T6SS_VgrG/RHS"/>
</dbReference>
<dbReference type="OrthoDB" id="123432at2"/>
<dbReference type="EMBL" id="FZOU01000019">
    <property type="protein sequence ID" value="SNT44447.1"/>
    <property type="molecule type" value="Genomic_DNA"/>
</dbReference>
<sequence length="322" mass="33716">MPTMRPDFIYDCTHRFVPFAYLFTGKERDTESGLDYFGARYYSSNMGRFSSPDSSDDPDPIPFARLDEPQTLNLYAYGVGNPITNADGDGHSVTICDNNGQCNNVSNAAYQAAQQGNNGGLNVPTLDQVGSNGNGNGQFNATAITDSNGNTVGTATYHSDGGADYYANSSGLNLAGNIGAVMNRPSTYAAWYGASALGGALLYAGGATAGGELISMGNPVTASNLASKLNYLFGAAQGADNAARTGSLALALKAIGLWDNPENREYVAEKINEAVNDASSIANSSDPRGGVIRDVFLQGPIGSLKLQVVMQGTKVITFYTKN</sequence>
<evidence type="ECO:0000313" key="1">
    <source>
        <dbReference type="EMBL" id="SNT44447.1"/>
    </source>
</evidence>
<name>A0A239MNM0_9BACT</name>
<evidence type="ECO:0000313" key="2">
    <source>
        <dbReference type="Proteomes" id="UP000198356"/>
    </source>
</evidence>
<dbReference type="Gene3D" id="2.180.10.10">
    <property type="entry name" value="RHS repeat-associated core"/>
    <property type="match status" value="1"/>
</dbReference>
<keyword evidence="2" id="KW-1185">Reference proteome</keyword>
<accession>A0A239MNM0</accession>
<dbReference type="Proteomes" id="UP000198356">
    <property type="component" value="Unassembled WGS sequence"/>
</dbReference>
<proteinExistence type="predicted"/>
<protein>
    <submittedName>
        <fullName evidence="1">RHS repeat-associated core domain-containing protein</fullName>
    </submittedName>
</protein>
<reference evidence="1 2" key="1">
    <citation type="submission" date="2017-06" db="EMBL/GenBank/DDBJ databases">
        <authorList>
            <person name="Kim H.J."/>
            <person name="Triplett B.A."/>
        </authorList>
    </citation>
    <scope>NUCLEOTIDE SEQUENCE [LARGE SCALE GENOMIC DNA]</scope>
    <source>
        <strain evidence="1 2">DSM 18704</strain>
    </source>
</reference>